<dbReference type="Gene3D" id="3.30.530.20">
    <property type="match status" value="1"/>
</dbReference>
<dbReference type="CDD" id="cd07822">
    <property type="entry name" value="SRPBCC_4"/>
    <property type="match status" value="1"/>
</dbReference>
<name>A0A319EE45_ASPSB</name>
<dbReference type="VEuPathDB" id="FungiDB:BO78DRAFT_400810"/>
<dbReference type="Pfam" id="PF10604">
    <property type="entry name" value="Polyketide_cyc2"/>
    <property type="match status" value="1"/>
</dbReference>
<accession>A0A319EE45</accession>
<proteinExistence type="predicted"/>
<evidence type="ECO:0000313" key="2">
    <source>
        <dbReference type="Proteomes" id="UP000248423"/>
    </source>
</evidence>
<dbReference type="Proteomes" id="UP000248423">
    <property type="component" value="Unassembled WGS sequence"/>
</dbReference>
<protein>
    <recommendedName>
        <fullName evidence="3">Coenzyme Q-binding protein COQ10 START domain-containing protein</fullName>
    </recommendedName>
</protein>
<organism evidence="1 2">
    <name type="scientific">Aspergillus sclerotiicarbonarius (strain CBS 121057 / IBT 28362)</name>
    <dbReference type="NCBI Taxonomy" id="1448318"/>
    <lineage>
        <taxon>Eukaryota</taxon>
        <taxon>Fungi</taxon>
        <taxon>Dikarya</taxon>
        <taxon>Ascomycota</taxon>
        <taxon>Pezizomycotina</taxon>
        <taxon>Eurotiomycetes</taxon>
        <taxon>Eurotiomycetidae</taxon>
        <taxon>Eurotiales</taxon>
        <taxon>Aspergillaceae</taxon>
        <taxon>Aspergillus</taxon>
        <taxon>Aspergillus subgen. Circumdati</taxon>
    </lineage>
</organism>
<reference evidence="1 2" key="1">
    <citation type="submission" date="2018-02" db="EMBL/GenBank/DDBJ databases">
        <title>The genomes of Aspergillus section Nigri reveals drivers in fungal speciation.</title>
        <authorList>
            <consortium name="DOE Joint Genome Institute"/>
            <person name="Vesth T.C."/>
            <person name="Nybo J."/>
            <person name="Theobald S."/>
            <person name="Brandl J."/>
            <person name="Frisvad J.C."/>
            <person name="Nielsen K.F."/>
            <person name="Lyhne E.K."/>
            <person name="Kogle M.E."/>
            <person name="Kuo A."/>
            <person name="Riley R."/>
            <person name="Clum A."/>
            <person name="Nolan M."/>
            <person name="Lipzen A."/>
            <person name="Salamov A."/>
            <person name="Henrissat B."/>
            <person name="Wiebenga A."/>
            <person name="De vries R.P."/>
            <person name="Grigoriev I.V."/>
            <person name="Mortensen U.H."/>
            <person name="Andersen M.R."/>
            <person name="Baker S.E."/>
        </authorList>
    </citation>
    <scope>NUCLEOTIDE SEQUENCE [LARGE SCALE GENOMIC DNA]</scope>
    <source>
        <strain evidence="1 2">CBS 121057</strain>
    </source>
</reference>
<evidence type="ECO:0008006" key="3">
    <source>
        <dbReference type="Google" id="ProtNLM"/>
    </source>
</evidence>
<dbReference type="SUPFAM" id="SSF55961">
    <property type="entry name" value="Bet v1-like"/>
    <property type="match status" value="1"/>
</dbReference>
<gene>
    <name evidence="1" type="ORF">BO78DRAFT_400810</name>
</gene>
<dbReference type="OrthoDB" id="509124at2759"/>
<dbReference type="EMBL" id="KZ826401">
    <property type="protein sequence ID" value="PYI02084.1"/>
    <property type="molecule type" value="Genomic_DNA"/>
</dbReference>
<dbReference type="InterPro" id="IPR023393">
    <property type="entry name" value="START-like_dom_sf"/>
</dbReference>
<dbReference type="InterPro" id="IPR019587">
    <property type="entry name" value="Polyketide_cyclase/dehydratase"/>
</dbReference>
<sequence length="210" mass="23321">MATGSPSTKASLASNSTPNIAASDAVVHFESVALIDAPLQDVWDALVDTSTWPSWNKFVPAVTIRQQPESDATQNVSPVLQTGTKMTFHVNMNPTSSQPQPKQDTLLIVAERNPPTSSKKLGRIAWVNDAPDQGRIMASLLTAERVHELSEVEVQDADGQVRRMTEVRNWEAQIGALAYVIRWMYGTRLVECFDLWVQDLKEYVENKTRG</sequence>
<dbReference type="AlphaFoldDB" id="A0A319EE45"/>
<keyword evidence="2" id="KW-1185">Reference proteome</keyword>
<evidence type="ECO:0000313" key="1">
    <source>
        <dbReference type="EMBL" id="PYI02084.1"/>
    </source>
</evidence>